<gene>
    <name evidence="1" type="ORF">AMJ52_09620</name>
</gene>
<dbReference type="EMBL" id="LJNI01000165">
    <property type="protein sequence ID" value="KPJ70632.1"/>
    <property type="molecule type" value="Genomic_DNA"/>
</dbReference>
<reference evidence="1 2" key="1">
    <citation type="journal article" date="2015" name="Microbiome">
        <title>Genomic resolution of linkages in carbon, nitrogen, and sulfur cycling among widespread estuary sediment bacteria.</title>
        <authorList>
            <person name="Baker B.J."/>
            <person name="Lazar C.S."/>
            <person name="Teske A.P."/>
            <person name="Dick G.J."/>
        </authorList>
    </citation>
    <scope>NUCLEOTIDE SEQUENCE [LARGE SCALE GENOMIC DNA]</scope>
    <source>
        <strain evidence="1">DG_78</strain>
    </source>
</reference>
<comment type="caution">
    <text evidence="1">The sequence shown here is derived from an EMBL/GenBank/DDBJ whole genome shotgun (WGS) entry which is preliminary data.</text>
</comment>
<sequence>MTFILIILQVVSSGGYWQTEAVMTDYKQHNEGVMRGDRGHGGGPDDWGYIWLDSDTTATGAPTYTWVEIKGIGTEITGVGDDAVAGPFSIGFDFPYYWYTVNSFYLGSNGYIAFGDNFMDAHPFPNIPSTARPNNLVAPLMCDLDPSVGTNPTIWYWTNAAMDTCIVQWDSVRFYESTTGRGMNTLQIILSRPDSCLTFQYKVRVGDPEVGDTRNDCSVGMENVSGTIGLMYYRNDPELGYLPHADLAIRFISPDSGGIEVHDLSVEKVMNDNNSGFFLLEDSTVNFWALVKNTGNQPETDIPVECVVIDASNDTVFIDSITIASSAAGQRDSLLFEPTWTATPLGTYAINVKCDLSGDMTPANDTKNCMMKIVNFPVELYYDIGFPQSGVAWTGSDGGMGCKFTPPGYTASISQFKIYLSVVAAPTNVTFMILDDDGPGGYPGTILFEETRSGLFAGWTIVDIPDSVHIREGAFYVGGRTDAESDPQWAMDTIPPYGRQTWEYTGGWSPYRDLMTEDALMRAYVSYGGDPGVEEGEWIAPQHSAVNITASPNPFNMLTAITAHPNSKSMKIYDVGGRLVRNLKIENGIANWNGCNDAGKKLSQGIYFGMFDNDQDNQVIKLILVK</sequence>
<evidence type="ECO:0000313" key="1">
    <source>
        <dbReference type="EMBL" id="KPJ70632.1"/>
    </source>
</evidence>
<evidence type="ECO:0000313" key="2">
    <source>
        <dbReference type="Proteomes" id="UP000051012"/>
    </source>
</evidence>
<organism evidence="1 2">
    <name type="scientific">candidate division TA06 bacterium DG_78</name>
    <dbReference type="NCBI Taxonomy" id="1703772"/>
    <lineage>
        <taxon>Bacteria</taxon>
        <taxon>Bacteria division TA06</taxon>
    </lineage>
</organism>
<dbReference type="Gene3D" id="2.60.40.4070">
    <property type="match status" value="1"/>
</dbReference>
<dbReference type="Gene3D" id="2.60.40.10">
    <property type="entry name" value="Immunoglobulins"/>
    <property type="match status" value="1"/>
</dbReference>
<name>A0A0S7Y7I8_UNCT6</name>
<proteinExistence type="predicted"/>
<protein>
    <recommendedName>
        <fullName evidence="3">Secretion system C-terminal sorting domain-containing protein</fullName>
    </recommendedName>
</protein>
<dbReference type="InterPro" id="IPR013783">
    <property type="entry name" value="Ig-like_fold"/>
</dbReference>
<accession>A0A0S7Y7I8</accession>
<dbReference type="AlphaFoldDB" id="A0A0S7Y7I8"/>
<evidence type="ECO:0008006" key="3">
    <source>
        <dbReference type="Google" id="ProtNLM"/>
    </source>
</evidence>
<dbReference type="Proteomes" id="UP000051012">
    <property type="component" value="Unassembled WGS sequence"/>
</dbReference>